<keyword evidence="3" id="KW-1185">Reference proteome</keyword>
<evidence type="ECO:0000313" key="2">
    <source>
        <dbReference type="EMBL" id="ESQ36409.1"/>
    </source>
</evidence>
<organism evidence="2 3">
    <name type="scientific">Eutrema salsugineum</name>
    <name type="common">Saltwater cress</name>
    <name type="synonym">Sisymbrium salsugineum</name>
    <dbReference type="NCBI Taxonomy" id="72664"/>
    <lineage>
        <taxon>Eukaryota</taxon>
        <taxon>Viridiplantae</taxon>
        <taxon>Streptophyta</taxon>
        <taxon>Embryophyta</taxon>
        <taxon>Tracheophyta</taxon>
        <taxon>Spermatophyta</taxon>
        <taxon>Magnoliopsida</taxon>
        <taxon>eudicotyledons</taxon>
        <taxon>Gunneridae</taxon>
        <taxon>Pentapetalae</taxon>
        <taxon>rosids</taxon>
        <taxon>malvids</taxon>
        <taxon>Brassicales</taxon>
        <taxon>Brassicaceae</taxon>
        <taxon>Eutremeae</taxon>
        <taxon>Eutrema</taxon>
    </lineage>
</organism>
<evidence type="ECO:0000256" key="1">
    <source>
        <dbReference type="SAM" id="Phobius"/>
    </source>
</evidence>
<protein>
    <submittedName>
        <fullName evidence="2">Uncharacterized protein</fullName>
    </submittedName>
</protein>
<reference evidence="2 3" key="1">
    <citation type="journal article" date="2013" name="Front. Plant Sci.">
        <title>The Reference Genome of the Halophytic Plant Eutrema salsugineum.</title>
        <authorList>
            <person name="Yang R."/>
            <person name="Jarvis D.E."/>
            <person name="Chen H."/>
            <person name="Beilstein M.A."/>
            <person name="Grimwood J."/>
            <person name="Jenkins J."/>
            <person name="Shu S."/>
            <person name="Prochnik S."/>
            <person name="Xin M."/>
            <person name="Ma C."/>
            <person name="Schmutz J."/>
            <person name="Wing R.A."/>
            <person name="Mitchell-Olds T."/>
            <person name="Schumaker K.S."/>
            <person name="Wang X."/>
        </authorList>
    </citation>
    <scope>NUCLEOTIDE SEQUENCE [LARGE SCALE GENOMIC DNA]</scope>
</reference>
<dbReference type="Gramene" id="ESQ36409">
    <property type="protein sequence ID" value="ESQ36409"/>
    <property type="gene ID" value="EUTSA_v10009250mg"/>
</dbReference>
<accession>V4KYF0</accession>
<dbReference type="Proteomes" id="UP000030689">
    <property type="component" value="Unassembled WGS sequence"/>
</dbReference>
<keyword evidence="1" id="KW-0812">Transmembrane</keyword>
<gene>
    <name evidence="2" type="ORF">EUTSA_v10009250mg</name>
</gene>
<feature type="transmembrane region" description="Helical" evidence="1">
    <location>
        <begin position="52"/>
        <end position="73"/>
    </location>
</feature>
<keyword evidence="1" id="KW-1133">Transmembrane helix</keyword>
<dbReference type="AlphaFoldDB" id="V4KYF0"/>
<name>V4KYF0_EUTSA</name>
<dbReference type="EMBL" id="KI517683">
    <property type="protein sequence ID" value="ESQ36409.1"/>
    <property type="molecule type" value="Genomic_DNA"/>
</dbReference>
<evidence type="ECO:0000313" key="3">
    <source>
        <dbReference type="Proteomes" id="UP000030689"/>
    </source>
</evidence>
<dbReference type="KEGG" id="eus:EUTSA_v10009250mg"/>
<proteinExistence type="predicted"/>
<sequence length="74" mass="9239">MQLIIDQLLSNPNELYGKRIQRANTEVETLKSFFNLLAICEKLRFWFRKKLWRFKCCFFLFLFFFELICSVWFR</sequence>
<keyword evidence="1" id="KW-0472">Membrane</keyword>